<evidence type="ECO:0000313" key="6">
    <source>
        <dbReference type="Proteomes" id="UP000017837"/>
    </source>
</evidence>
<feature type="domain" description="HTH lacI-type" evidence="4">
    <location>
        <begin position="9"/>
        <end position="63"/>
    </location>
</feature>
<dbReference type="eggNOG" id="COG1609">
    <property type="taxonomic scope" value="Bacteria"/>
</dbReference>
<organism evidence="5 6">
    <name type="scientific">Asticcacaulis benevestitus DSM 16100 = ATCC BAA-896</name>
    <dbReference type="NCBI Taxonomy" id="1121022"/>
    <lineage>
        <taxon>Bacteria</taxon>
        <taxon>Pseudomonadati</taxon>
        <taxon>Pseudomonadota</taxon>
        <taxon>Alphaproteobacteria</taxon>
        <taxon>Caulobacterales</taxon>
        <taxon>Caulobacteraceae</taxon>
        <taxon>Asticcacaulis</taxon>
    </lineage>
</organism>
<dbReference type="AlphaFoldDB" id="V4PMJ4"/>
<dbReference type="EMBL" id="AWGB01000029">
    <property type="protein sequence ID" value="ESQ89476.1"/>
    <property type="molecule type" value="Genomic_DNA"/>
</dbReference>
<gene>
    <name evidence="5" type="ORF">ABENE_13940</name>
</gene>
<dbReference type="PANTHER" id="PTHR30146">
    <property type="entry name" value="LACI-RELATED TRANSCRIPTIONAL REPRESSOR"/>
    <property type="match status" value="1"/>
</dbReference>
<dbReference type="SMART" id="SM00354">
    <property type="entry name" value="HTH_LACI"/>
    <property type="match status" value="1"/>
</dbReference>
<dbReference type="SUPFAM" id="SSF53822">
    <property type="entry name" value="Periplasmic binding protein-like I"/>
    <property type="match status" value="1"/>
</dbReference>
<name>V4PMJ4_9CAUL</name>
<dbReference type="InterPro" id="IPR000843">
    <property type="entry name" value="HTH_LacI"/>
</dbReference>
<sequence length="360" mass="39478">MADISDRKPTIIDVASRAGVSIKTVSRVINDEPHVSAAMRDRVRQAVNELGFEANESARGMRSLTPEKSYVVAQLYGDPGGAYTSDVQIGLLSRCHYFGYHLVVEELDYQSPEIERRTRDLVRRLKLDGAVLTAPLTDNETVLGVLDDAGVPYVRVAPVTELRHLPSVKIDEKRAAYQLTQHLLAFGHRRIGFVRGLPNHSATILRFAGFEQAMHEAGLTIDPALIEDGEFRYHAAMPGAHRLLDRSDRPTAIFASNDEMAAAVITVAHEMGLKLPDDCSIVGFDDISTSEMLWPSLTTVRQPVEKLGAAAGDLLFTRLSPLGGPSLNGNSWPDPAPHQILPHDIVLRSSTAPLRRGKTK</sequence>
<keyword evidence="1" id="KW-0805">Transcription regulation</keyword>
<evidence type="ECO:0000313" key="5">
    <source>
        <dbReference type="EMBL" id="ESQ89476.1"/>
    </source>
</evidence>
<evidence type="ECO:0000256" key="1">
    <source>
        <dbReference type="ARBA" id="ARBA00023015"/>
    </source>
</evidence>
<protein>
    <submittedName>
        <fullName evidence="5">LacI family transcriptional regulator</fullName>
    </submittedName>
</protein>
<dbReference type="Gene3D" id="1.10.260.40">
    <property type="entry name" value="lambda repressor-like DNA-binding domains"/>
    <property type="match status" value="1"/>
</dbReference>
<dbReference type="GO" id="GO:0000976">
    <property type="term" value="F:transcription cis-regulatory region binding"/>
    <property type="evidence" value="ECO:0007669"/>
    <property type="project" value="TreeGrafter"/>
</dbReference>
<dbReference type="GO" id="GO:0003700">
    <property type="term" value="F:DNA-binding transcription factor activity"/>
    <property type="evidence" value="ECO:0007669"/>
    <property type="project" value="TreeGrafter"/>
</dbReference>
<dbReference type="Pfam" id="PF00356">
    <property type="entry name" value="LacI"/>
    <property type="match status" value="1"/>
</dbReference>
<dbReference type="STRING" id="1121022.GCA_000376105_03300"/>
<dbReference type="InterPro" id="IPR028082">
    <property type="entry name" value="Peripla_BP_I"/>
</dbReference>
<dbReference type="Proteomes" id="UP000017837">
    <property type="component" value="Unassembled WGS sequence"/>
</dbReference>
<dbReference type="PATRIC" id="fig|1121022.4.peg.2837"/>
<evidence type="ECO:0000259" key="4">
    <source>
        <dbReference type="PROSITE" id="PS50932"/>
    </source>
</evidence>
<dbReference type="PROSITE" id="PS50932">
    <property type="entry name" value="HTH_LACI_2"/>
    <property type="match status" value="1"/>
</dbReference>
<dbReference type="PANTHER" id="PTHR30146:SF153">
    <property type="entry name" value="LACTOSE OPERON REPRESSOR"/>
    <property type="match status" value="1"/>
</dbReference>
<dbReference type="Gene3D" id="3.40.50.2300">
    <property type="match status" value="2"/>
</dbReference>
<dbReference type="CDD" id="cd01545">
    <property type="entry name" value="PBP1_SalR"/>
    <property type="match status" value="1"/>
</dbReference>
<accession>V4PMJ4</accession>
<dbReference type="Pfam" id="PF13377">
    <property type="entry name" value="Peripla_BP_3"/>
    <property type="match status" value="1"/>
</dbReference>
<reference evidence="5 6" key="1">
    <citation type="journal article" date="2014" name="Nature">
        <title>Sequential evolution of bacterial morphology by co-option of a developmental regulator.</title>
        <authorList>
            <person name="Jiang C."/>
            <person name="Brown P.J."/>
            <person name="Ducret A."/>
            <person name="Brun Y.V."/>
        </authorList>
    </citation>
    <scope>NUCLEOTIDE SEQUENCE [LARGE SCALE GENOMIC DNA]</scope>
    <source>
        <strain evidence="5 6">DSM 16100</strain>
    </source>
</reference>
<dbReference type="InterPro" id="IPR046335">
    <property type="entry name" value="LacI/GalR-like_sensor"/>
</dbReference>
<evidence type="ECO:0000256" key="2">
    <source>
        <dbReference type="ARBA" id="ARBA00023125"/>
    </source>
</evidence>
<keyword evidence="2" id="KW-0238">DNA-binding</keyword>
<comment type="caution">
    <text evidence="5">The sequence shown here is derived from an EMBL/GenBank/DDBJ whole genome shotgun (WGS) entry which is preliminary data.</text>
</comment>
<dbReference type="RefSeq" id="WP_018082973.1">
    <property type="nucleotide sequence ID" value="NZ_AQWM01000021.1"/>
</dbReference>
<dbReference type="PROSITE" id="PS00356">
    <property type="entry name" value="HTH_LACI_1"/>
    <property type="match status" value="1"/>
</dbReference>
<dbReference type="CDD" id="cd01392">
    <property type="entry name" value="HTH_LacI"/>
    <property type="match status" value="1"/>
</dbReference>
<dbReference type="InterPro" id="IPR010982">
    <property type="entry name" value="Lambda_DNA-bd_dom_sf"/>
</dbReference>
<proteinExistence type="predicted"/>
<evidence type="ECO:0000256" key="3">
    <source>
        <dbReference type="ARBA" id="ARBA00023163"/>
    </source>
</evidence>
<dbReference type="OrthoDB" id="128688at2"/>
<keyword evidence="6" id="KW-1185">Reference proteome</keyword>
<dbReference type="PRINTS" id="PR00036">
    <property type="entry name" value="HTHLACI"/>
</dbReference>
<dbReference type="SUPFAM" id="SSF47413">
    <property type="entry name" value="lambda repressor-like DNA-binding domains"/>
    <property type="match status" value="1"/>
</dbReference>
<keyword evidence="3" id="KW-0804">Transcription</keyword>